<feature type="region of interest" description="Disordered" evidence="2">
    <location>
        <begin position="41"/>
        <end position="78"/>
    </location>
</feature>
<reference evidence="6" key="1">
    <citation type="submission" date="2022-11" db="EMBL/GenBank/DDBJ databases">
        <title>Centuries of genome instability and evolution in soft-shell clam transmissible cancer (bioRxiv).</title>
        <authorList>
            <person name="Hart S.F.M."/>
            <person name="Yonemitsu M.A."/>
            <person name="Giersch R.M."/>
            <person name="Beal B.F."/>
            <person name="Arriagada G."/>
            <person name="Davis B.W."/>
            <person name="Ostrander E.A."/>
            <person name="Goff S.P."/>
            <person name="Metzger M.J."/>
        </authorList>
    </citation>
    <scope>NUCLEOTIDE SEQUENCE</scope>
    <source>
        <strain evidence="6">MELC-2E11</strain>
        <tissue evidence="6">Siphon/mantle</tissue>
    </source>
</reference>
<name>A0ABY7EQJ6_MYAAR</name>
<organism evidence="6 7">
    <name type="scientific">Mya arenaria</name>
    <name type="common">Soft-shell clam</name>
    <dbReference type="NCBI Taxonomy" id="6604"/>
    <lineage>
        <taxon>Eukaryota</taxon>
        <taxon>Metazoa</taxon>
        <taxon>Spiralia</taxon>
        <taxon>Lophotrochozoa</taxon>
        <taxon>Mollusca</taxon>
        <taxon>Bivalvia</taxon>
        <taxon>Autobranchia</taxon>
        <taxon>Heteroconchia</taxon>
        <taxon>Euheterodonta</taxon>
        <taxon>Imparidentia</taxon>
        <taxon>Neoheterodontei</taxon>
        <taxon>Myida</taxon>
        <taxon>Myoidea</taxon>
        <taxon>Myidae</taxon>
        <taxon>Mya</taxon>
    </lineage>
</organism>
<dbReference type="EMBL" id="CP111019">
    <property type="protein sequence ID" value="WAR12228.1"/>
    <property type="molecule type" value="Genomic_DNA"/>
</dbReference>
<dbReference type="SUPFAM" id="SSF50729">
    <property type="entry name" value="PH domain-like"/>
    <property type="match status" value="1"/>
</dbReference>
<dbReference type="InterPro" id="IPR006816">
    <property type="entry name" value="ELMO_dom"/>
</dbReference>
<dbReference type="PANTHER" id="PTHR12771:SF56">
    <property type="entry name" value="CED-12"/>
    <property type="match status" value="1"/>
</dbReference>
<feature type="compositionally biased region" description="Polar residues" evidence="2">
    <location>
        <begin position="60"/>
        <end position="78"/>
    </location>
</feature>
<dbReference type="InterPro" id="IPR050868">
    <property type="entry name" value="ELMO_domain-containing"/>
</dbReference>
<evidence type="ECO:0000259" key="3">
    <source>
        <dbReference type="Pfam" id="PF04727"/>
    </source>
</evidence>
<dbReference type="Pfam" id="PF04727">
    <property type="entry name" value="ELMO_CED12"/>
    <property type="match status" value="1"/>
</dbReference>
<proteinExistence type="predicted"/>
<feature type="region of interest" description="Disordered" evidence="2">
    <location>
        <begin position="1"/>
        <end position="27"/>
    </location>
</feature>
<dbReference type="InterPro" id="IPR024574">
    <property type="entry name" value="ELMO_ARM"/>
</dbReference>
<feature type="compositionally biased region" description="Polar residues" evidence="2">
    <location>
        <begin position="7"/>
        <end position="27"/>
    </location>
</feature>
<dbReference type="Pfam" id="PF16457">
    <property type="entry name" value="PH_12"/>
    <property type="match status" value="1"/>
</dbReference>
<protein>
    <submittedName>
        <fullName evidence="6">ELMO1-like protein</fullName>
    </submittedName>
</protein>
<dbReference type="Pfam" id="PF11841">
    <property type="entry name" value="ELMO_ARM"/>
    <property type="match status" value="1"/>
</dbReference>
<dbReference type="InterPro" id="IPR011993">
    <property type="entry name" value="PH-like_dom_sf"/>
</dbReference>
<dbReference type="Gene3D" id="6.10.250.810">
    <property type="match status" value="1"/>
</dbReference>
<dbReference type="InterPro" id="IPR001849">
    <property type="entry name" value="PH_domain"/>
</dbReference>
<evidence type="ECO:0000313" key="7">
    <source>
        <dbReference type="Proteomes" id="UP001164746"/>
    </source>
</evidence>
<sequence>MNRDRSQSVQQLNLSRHVSSQLSYPGTSNTKSCLGAVGGSSVKADTENVTNRPLADGISKIQSTTPYNSQKLQDKLTSQRGSGDPLMYLLRSFVALMEHNLVSWDILEPDFTKQVTSCISGARSAGEGCTQPALEILENVILHSTDKAKMETLDQHITADKIIPYLRSHSKDVQQCALAVINAMFMKSSQDKKQKLMACFHSKTFRNDITEYILPGEVITVNKTVEELRRTAFDFSDIADSNTGPSRKSGIAKDLKKLGFTDQSDPVKDFETAPPGLLALDNMIHFAQCHKETYIKVLSVVREQITRALDKNQMPKSFDAFKSKLVVLAYPELKKIWDAERQRREESKAQAKPILELREMIKPEILELVRKHRLTYLEGGTRFHKYDNKGSRVKNKYQYWRLSANHKAFFYGDCEDKDTPALEQLPNKLAVHEIMEMVTGKNCAHVKQARNKLDSNIAFSLVLEGSRPDEEKCFHFSANSEQEYMLWEDGINALLNNPMTSRQTKEDMDILLNMEIKLRLLETEGITIPKEPPPIPPLPENYNFAYTQA</sequence>
<evidence type="ECO:0000256" key="1">
    <source>
        <dbReference type="ARBA" id="ARBA00024863"/>
    </source>
</evidence>
<comment type="function">
    <text evidence="1">Involved in cytoskeletal rearrangements required for phagocytosis of apoptotic cells and cell motility. Acts in association with DOCK1 and CRK. Was initially proposed to be required in complex with DOCK1 to activate Rac Rho small GTPases. May enhance the guanine nucleotide exchange factor (GEF) activity of DOCK1.</text>
</comment>
<feature type="domain" description="PH" evidence="5">
    <location>
        <begin position="369"/>
        <end position="496"/>
    </location>
</feature>
<feature type="domain" description="ELMO" evidence="3">
    <location>
        <begin position="227"/>
        <end position="300"/>
    </location>
</feature>
<accession>A0ABY7EQJ6</accession>
<evidence type="ECO:0000259" key="4">
    <source>
        <dbReference type="Pfam" id="PF11841"/>
    </source>
</evidence>
<feature type="domain" description="ELMO armadillo-like helical" evidence="4">
    <location>
        <begin position="78"/>
        <end position="213"/>
    </location>
</feature>
<dbReference type="Proteomes" id="UP001164746">
    <property type="component" value="Chromosome 8"/>
</dbReference>
<keyword evidence="7" id="KW-1185">Reference proteome</keyword>
<evidence type="ECO:0000256" key="2">
    <source>
        <dbReference type="SAM" id="MobiDB-lite"/>
    </source>
</evidence>
<evidence type="ECO:0000313" key="6">
    <source>
        <dbReference type="EMBL" id="WAR12228.1"/>
    </source>
</evidence>
<gene>
    <name evidence="6" type="ORF">MAR_026408</name>
</gene>
<dbReference type="Gene3D" id="2.30.29.30">
    <property type="entry name" value="Pleckstrin-homology domain (PH domain)/Phosphotyrosine-binding domain (PTB)"/>
    <property type="match status" value="1"/>
</dbReference>
<dbReference type="PANTHER" id="PTHR12771">
    <property type="entry name" value="ENGULFMENT AND CELL MOTILITY"/>
    <property type="match status" value="1"/>
</dbReference>
<evidence type="ECO:0000259" key="5">
    <source>
        <dbReference type="Pfam" id="PF16457"/>
    </source>
</evidence>